<sequence length="264" mass="29980">MSDKAIELFIRMHLEKTPTMQRGRQTLTGDVIMGVMGAMQHQHPFGCDLIMARWMNDVCAVRRIGAYLDRYVDQMKSARSDMLRQLASIALIVFLGRPTNDQVKILSSLYRNHSAQAQRSKRFIKRHNTKINTLENLKESASTRFQIDSFNSEIGRYEKLIDNERQRLSIWAEEQAKQSYKCPVCRGSGSSGNSDCPKCEGKGAFVPGEGNVLAHLRLSGVNVSDKLWNSKLKPAFDKILGMLHQEHDETARLLGKRLEEEKVA</sequence>
<dbReference type="SUPFAM" id="SSF57938">
    <property type="entry name" value="DnaJ/Hsp40 cysteine-rich domain"/>
    <property type="match status" value="1"/>
</dbReference>
<evidence type="ECO:0000313" key="3">
    <source>
        <dbReference type="Proteomes" id="UP001279860"/>
    </source>
</evidence>
<dbReference type="InterPro" id="IPR013464">
    <property type="entry name" value="CHP02642"/>
</dbReference>
<evidence type="ECO:0008006" key="4">
    <source>
        <dbReference type="Google" id="ProtNLM"/>
    </source>
</evidence>
<gene>
    <name evidence="2" type="ORF">SBX64_15975</name>
</gene>
<dbReference type="EMBL" id="JAWRCP010000002">
    <property type="protein sequence ID" value="MDW6094037.1"/>
    <property type="molecule type" value="Genomic_DNA"/>
</dbReference>
<dbReference type="RefSeq" id="WP_318585391.1">
    <property type="nucleotide sequence ID" value="NZ_JAWRCP010000002.1"/>
</dbReference>
<feature type="coiled-coil region" evidence="1">
    <location>
        <begin position="124"/>
        <end position="167"/>
    </location>
</feature>
<accession>A0ABU4IXA4</accession>
<protein>
    <recommendedName>
        <fullName evidence="4">CR-type domain-containing protein</fullName>
    </recommendedName>
</protein>
<organism evidence="2 3">
    <name type="scientific">Vibrio rhizosphaerae</name>
    <dbReference type="NCBI Taxonomy" id="398736"/>
    <lineage>
        <taxon>Bacteria</taxon>
        <taxon>Pseudomonadati</taxon>
        <taxon>Pseudomonadota</taxon>
        <taxon>Gammaproteobacteria</taxon>
        <taxon>Vibrionales</taxon>
        <taxon>Vibrionaceae</taxon>
        <taxon>Vibrio</taxon>
    </lineage>
</organism>
<keyword evidence="3" id="KW-1185">Reference proteome</keyword>
<dbReference type="Proteomes" id="UP001279860">
    <property type="component" value="Unassembled WGS sequence"/>
</dbReference>
<evidence type="ECO:0000313" key="2">
    <source>
        <dbReference type="EMBL" id="MDW6094037.1"/>
    </source>
</evidence>
<name>A0ABU4IXA4_9VIBR</name>
<keyword evidence="1" id="KW-0175">Coiled coil</keyword>
<reference evidence="2 3" key="1">
    <citation type="submission" date="2023-11" db="EMBL/GenBank/DDBJ databases">
        <title>Plant-associative lifestyle of Vibrio porteresiae and its evolutionary dynamics.</title>
        <authorList>
            <person name="Rameshkumar N."/>
            <person name="Kirti K."/>
        </authorList>
    </citation>
    <scope>NUCLEOTIDE SEQUENCE [LARGE SCALE GENOMIC DNA]</scope>
    <source>
        <strain evidence="2 3">MSSRF7</strain>
    </source>
</reference>
<dbReference type="NCBIfam" id="TIGR02642">
    <property type="entry name" value="phage_xxxx"/>
    <property type="match status" value="1"/>
</dbReference>
<dbReference type="InterPro" id="IPR036410">
    <property type="entry name" value="HSP_DnaJ_Cys-rich_dom_sf"/>
</dbReference>
<dbReference type="Gene3D" id="1.10.274.110">
    <property type="match status" value="1"/>
</dbReference>
<proteinExistence type="predicted"/>
<comment type="caution">
    <text evidence="2">The sequence shown here is derived from an EMBL/GenBank/DDBJ whole genome shotgun (WGS) entry which is preliminary data.</text>
</comment>
<dbReference type="InterPro" id="IPR038500">
    <property type="entry name" value="Antitermination_sf"/>
</dbReference>
<evidence type="ECO:0000256" key="1">
    <source>
        <dbReference type="SAM" id="Coils"/>
    </source>
</evidence>